<dbReference type="SUPFAM" id="SSF48452">
    <property type="entry name" value="TPR-like"/>
    <property type="match status" value="1"/>
</dbReference>
<keyword evidence="5 12" id="KW-0812">Transmembrane</keyword>
<evidence type="ECO:0000313" key="14">
    <source>
        <dbReference type="EMBL" id="ETW97389.1"/>
    </source>
</evidence>
<dbReference type="AlphaFoldDB" id="W4LHK5"/>
<comment type="cofactor">
    <cofactor evidence="1">
        <name>Zn(2+)</name>
        <dbReference type="ChEBI" id="CHEBI:29105"/>
    </cofactor>
</comment>
<proteinExistence type="inferred from homology"/>
<sequence>MEALTYLMYIAAALVAFKLIVLGWVWRQLVRMRCQFFQSTFIDQADISAELAPIFEEAHEILTGLGFTYSHTLLQGSFYVGQDATPCQVYIHTKTKTCAQVSPSKLPAPSQPFNLSFSTRFTDGGTIETLDCMLHAELPWPPSCEAYDHYCGNPQQQWEKHKATIQAAAGRRPVLGSAAQLLEAHNQDCQNMVAYGLETGWLKPAAAPDQWRLNSWTALKKACQALIYETKRVKALKAGRKTDAPTSPARLAADISAYEHLLEAVKPRASSWVRKTVLFVLSAAGAYVAFGLVVSWQVVPLWLGILFVHELGHLVAMWRCGYQNRQIFFLPFLGAATTGYKEDATPMQEIFVSLMGPMPGLIFGLWCLYAMLASDSTEGFWYGLAWTAILLNYLNLLPVFPLDGGRVVQALFGSRLPRLQFGFMLFSTLVFAAAAWWSKEPILFIFAGAFAVTLPSIWQSSVLTARVARLISPQADKTERLRVIAQTVEETAKQSKLLATRFGLVQTLMQRFAAPPPTWRTQIGGGICYGLALLTPLWVGGVYAITLLPDEDRLSHLSNTIYTLATGELREPNWEAKLQRAESSEARWLVLMDAGQWQMNYGELEKAGPYFQQALAIAETFAPNDLRYIDTLESLAELSLDLEGEQPARAYYEKARDMLERHYGPSHPRLADVFERLGAPFNESVAIEIRIGNLERALHIREANGTAETEENEGLLHILAEAYEEANRLAEATQILQRLIDLYDAVGSVELTRPIEQLVSLYEQQGQPEAAQALLLDQIARRQVGPGEQPEIRLYTLASLTTRLGWSYVVHQNLAAAQTAFQDALAVHHQLRDASAWGDDMSGQMIVETRLDLCYIGLQLGRMEAARDQCAQANSVMKKQWAGSVKAYYERLQKHLDYDRSEGVSQDRQWYTQRVQAHMEALERVEGMVAEPLDHRPFRLSRNPVN</sequence>
<comment type="caution">
    <text evidence="14">The sequence shown here is derived from an EMBL/GenBank/DDBJ whole genome shotgun (WGS) entry which is preliminary data.</text>
</comment>
<keyword evidence="9 12" id="KW-1133">Transmembrane helix</keyword>
<feature type="transmembrane region" description="Helical" evidence="12">
    <location>
        <begin position="276"/>
        <end position="295"/>
    </location>
</feature>
<evidence type="ECO:0000256" key="11">
    <source>
        <dbReference type="ARBA" id="ARBA00023136"/>
    </source>
</evidence>
<evidence type="ECO:0000256" key="6">
    <source>
        <dbReference type="ARBA" id="ARBA00022723"/>
    </source>
</evidence>
<evidence type="ECO:0000256" key="12">
    <source>
        <dbReference type="SAM" id="Phobius"/>
    </source>
</evidence>
<evidence type="ECO:0000259" key="13">
    <source>
        <dbReference type="Pfam" id="PF02163"/>
    </source>
</evidence>
<dbReference type="EMBL" id="AZHW01000672">
    <property type="protein sequence ID" value="ETW97389.1"/>
    <property type="molecule type" value="Genomic_DNA"/>
</dbReference>
<organism evidence="14 15">
    <name type="scientific">Entotheonella factor</name>
    <dbReference type="NCBI Taxonomy" id="1429438"/>
    <lineage>
        <taxon>Bacteria</taxon>
        <taxon>Pseudomonadati</taxon>
        <taxon>Nitrospinota/Tectimicrobiota group</taxon>
        <taxon>Candidatus Tectimicrobiota</taxon>
        <taxon>Candidatus Entotheonellia</taxon>
        <taxon>Candidatus Entotheonellales</taxon>
        <taxon>Candidatus Entotheonellaceae</taxon>
        <taxon>Candidatus Entotheonella</taxon>
    </lineage>
</organism>
<feature type="transmembrane region" description="Helical" evidence="12">
    <location>
        <begin position="350"/>
        <end position="373"/>
    </location>
</feature>
<dbReference type="PATRIC" id="fig|1429438.4.peg.4392"/>
<evidence type="ECO:0000256" key="5">
    <source>
        <dbReference type="ARBA" id="ARBA00022692"/>
    </source>
</evidence>
<feature type="transmembrane region" description="Helical" evidence="12">
    <location>
        <begin position="443"/>
        <end position="465"/>
    </location>
</feature>
<dbReference type="Gene3D" id="1.25.40.10">
    <property type="entry name" value="Tetratricopeptide repeat domain"/>
    <property type="match status" value="2"/>
</dbReference>
<dbReference type="PANTHER" id="PTHR39188">
    <property type="entry name" value="MEMBRANE-ASSOCIATED ZINC METALLOPROTEASE M50B"/>
    <property type="match status" value="1"/>
</dbReference>
<dbReference type="InterPro" id="IPR011990">
    <property type="entry name" value="TPR-like_helical_dom_sf"/>
</dbReference>
<keyword evidence="7" id="KW-0378">Hydrolase</keyword>
<reference evidence="14 15" key="1">
    <citation type="journal article" date="2014" name="Nature">
        <title>An environmental bacterial taxon with a large and distinct metabolic repertoire.</title>
        <authorList>
            <person name="Wilson M.C."/>
            <person name="Mori T."/>
            <person name="Ruckert C."/>
            <person name="Uria A.R."/>
            <person name="Helf M.J."/>
            <person name="Takada K."/>
            <person name="Gernert C."/>
            <person name="Steffens U.A."/>
            <person name="Heycke N."/>
            <person name="Schmitt S."/>
            <person name="Rinke C."/>
            <person name="Helfrich E.J."/>
            <person name="Brachmann A.O."/>
            <person name="Gurgui C."/>
            <person name="Wakimoto T."/>
            <person name="Kracht M."/>
            <person name="Crusemann M."/>
            <person name="Hentschel U."/>
            <person name="Abe I."/>
            <person name="Matsunaga S."/>
            <person name="Kalinowski J."/>
            <person name="Takeyama H."/>
            <person name="Piel J."/>
        </authorList>
    </citation>
    <scope>NUCLEOTIDE SEQUENCE [LARGE SCALE GENOMIC DNA]</scope>
    <source>
        <strain evidence="15">TSY1</strain>
    </source>
</reference>
<comment type="subcellular location">
    <subcellularLocation>
        <location evidence="2">Membrane</location>
        <topology evidence="2">Multi-pass membrane protein</topology>
    </subcellularLocation>
</comment>
<dbReference type="CDD" id="cd06160">
    <property type="entry name" value="S2P-M50_like_2"/>
    <property type="match status" value="1"/>
</dbReference>
<dbReference type="GO" id="GO:0006508">
    <property type="term" value="P:proteolysis"/>
    <property type="evidence" value="ECO:0007669"/>
    <property type="project" value="UniProtKB-KW"/>
</dbReference>
<evidence type="ECO:0000256" key="1">
    <source>
        <dbReference type="ARBA" id="ARBA00001947"/>
    </source>
</evidence>
<feature type="domain" description="Peptidase M50" evidence="13">
    <location>
        <begin position="304"/>
        <end position="372"/>
    </location>
</feature>
<dbReference type="HOGENOM" id="CLU_310311_0_0_7"/>
<evidence type="ECO:0000256" key="2">
    <source>
        <dbReference type="ARBA" id="ARBA00004141"/>
    </source>
</evidence>
<dbReference type="GO" id="GO:0046872">
    <property type="term" value="F:metal ion binding"/>
    <property type="evidence" value="ECO:0007669"/>
    <property type="project" value="UniProtKB-KW"/>
</dbReference>
<evidence type="ECO:0000256" key="9">
    <source>
        <dbReference type="ARBA" id="ARBA00022989"/>
    </source>
</evidence>
<accession>W4LHK5</accession>
<feature type="transmembrane region" description="Helical" evidence="12">
    <location>
        <begin position="6"/>
        <end position="26"/>
    </location>
</feature>
<evidence type="ECO:0000256" key="3">
    <source>
        <dbReference type="ARBA" id="ARBA00007931"/>
    </source>
</evidence>
<dbReference type="InterPro" id="IPR008915">
    <property type="entry name" value="Peptidase_M50"/>
</dbReference>
<evidence type="ECO:0000256" key="7">
    <source>
        <dbReference type="ARBA" id="ARBA00022801"/>
    </source>
</evidence>
<evidence type="ECO:0000256" key="4">
    <source>
        <dbReference type="ARBA" id="ARBA00022670"/>
    </source>
</evidence>
<feature type="transmembrane region" description="Helical" evidence="12">
    <location>
        <begin position="379"/>
        <end position="400"/>
    </location>
</feature>
<dbReference type="GO" id="GO:0008237">
    <property type="term" value="F:metallopeptidase activity"/>
    <property type="evidence" value="ECO:0007669"/>
    <property type="project" value="UniProtKB-KW"/>
</dbReference>
<keyword evidence="8" id="KW-0862">Zinc</keyword>
<keyword evidence="4" id="KW-0645">Protease</keyword>
<feature type="transmembrane region" description="Helical" evidence="12">
    <location>
        <begin position="421"/>
        <end position="437"/>
    </location>
</feature>
<keyword evidence="11 12" id="KW-0472">Membrane</keyword>
<comment type="similarity">
    <text evidence="3">Belongs to the peptidase M50B family.</text>
</comment>
<keyword evidence="15" id="KW-1185">Reference proteome</keyword>
<feature type="domain" description="Peptidase M50" evidence="13">
    <location>
        <begin position="375"/>
        <end position="415"/>
    </location>
</feature>
<dbReference type="PANTHER" id="PTHR39188:SF3">
    <property type="entry name" value="STAGE IV SPORULATION PROTEIN FB"/>
    <property type="match status" value="1"/>
</dbReference>
<evidence type="ECO:0000256" key="10">
    <source>
        <dbReference type="ARBA" id="ARBA00023049"/>
    </source>
</evidence>
<name>W4LHK5_ENTF1</name>
<dbReference type="Proteomes" id="UP000019141">
    <property type="component" value="Unassembled WGS sequence"/>
</dbReference>
<evidence type="ECO:0000256" key="8">
    <source>
        <dbReference type="ARBA" id="ARBA00022833"/>
    </source>
</evidence>
<protein>
    <recommendedName>
        <fullName evidence="13">Peptidase M50 domain-containing protein</fullName>
    </recommendedName>
</protein>
<evidence type="ECO:0000313" key="15">
    <source>
        <dbReference type="Proteomes" id="UP000019141"/>
    </source>
</evidence>
<dbReference type="Pfam" id="PF02163">
    <property type="entry name" value="Peptidase_M50"/>
    <property type="match status" value="2"/>
</dbReference>
<keyword evidence="10" id="KW-0482">Metalloprotease</keyword>
<keyword evidence="6" id="KW-0479">Metal-binding</keyword>
<gene>
    <name evidence="14" type="ORF">ETSY1_22795</name>
</gene>
<dbReference type="GO" id="GO:0016020">
    <property type="term" value="C:membrane"/>
    <property type="evidence" value="ECO:0007669"/>
    <property type="project" value="UniProtKB-SubCell"/>
</dbReference>